<feature type="region of interest" description="Disordered" evidence="1">
    <location>
        <begin position="219"/>
        <end position="274"/>
    </location>
</feature>
<organism evidence="2 3">
    <name type="scientific">Vitrella brassicaformis (strain CCMP3155)</name>
    <dbReference type="NCBI Taxonomy" id="1169540"/>
    <lineage>
        <taxon>Eukaryota</taxon>
        <taxon>Sar</taxon>
        <taxon>Alveolata</taxon>
        <taxon>Colpodellida</taxon>
        <taxon>Vitrellaceae</taxon>
        <taxon>Vitrella</taxon>
    </lineage>
</organism>
<keyword evidence="3" id="KW-1185">Reference proteome</keyword>
<evidence type="ECO:0000313" key="3">
    <source>
        <dbReference type="Proteomes" id="UP000041254"/>
    </source>
</evidence>
<proteinExistence type="predicted"/>
<evidence type="ECO:0000313" key="2">
    <source>
        <dbReference type="EMBL" id="CEL96716.1"/>
    </source>
</evidence>
<dbReference type="AlphaFoldDB" id="A0A0G4EJK4"/>
<reference evidence="2" key="1">
    <citation type="submission" date="2014-11" db="EMBL/GenBank/DDBJ databases">
        <authorList>
            <person name="Zhu J."/>
            <person name="Qi W."/>
            <person name="Song R."/>
        </authorList>
    </citation>
    <scope>NUCLEOTIDE SEQUENCE [LARGE SCALE GENOMIC DNA]</scope>
</reference>
<evidence type="ECO:0000256" key="1">
    <source>
        <dbReference type="SAM" id="MobiDB-lite"/>
    </source>
</evidence>
<dbReference type="InParanoid" id="A0A0G4EJK4"/>
<protein>
    <submittedName>
        <fullName evidence="2">Uncharacterized protein</fullName>
    </submittedName>
</protein>
<accession>A0A0G4EJK4</accession>
<dbReference type="EMBL" id="CDMY01000243">
    <property type="protein sequence ID" value="CEL96716.1"/>
    <property type="molecule type" value="Genomic_DNA"/>
</dbReference>
<dbReference type="Proteomes" id="UP000041254">
    <property type="component" value="Unassembled WGS sequence"/>
</dbReference>
<feature type="compositionally biased region" description="Acidic residues" evidence="1">
    <location>
        <begin position="248"/>
        <end position="258"/>
    </location>
</feature>
<gene>
    <name evidence="2" type="ORF">Vbra_7696</name>
</gene>
<sequence>MKIGLELPAGVTFTLPGGKPEGMPGGMPGGTAERGDQNGLMQVGQQGVSLHSHRTTHGCHAKARQDLLAEKGIMAEMQDTTAFLQFVCKDLDMDVTLANPTPHGPGGTEDEGTLRVSRIDTNTNTLFVIGDVEHQLDSTLDAYELPLGFGLGRALKEAAAADPQRKGRSEGYYDIMSIGGEWYGRTCWAFSDGRRVLEKVSKSNRQGVLRVRPLRLIPVQQPTPDGQPCAPAPPSIHQPASSSREEGREGEEEEDDDNSGGKFSEGEEDEDEDL</sequence>
<dbReference type="VEuPathDB" id="CryptoDB:Vbra_7696"/>
<name>A0A0G4EJK4_VITBC</name>